<dbReference type="PANTHER" id="PTHR43233">
    <property type="entry name" value="FAMILY N-ACETYLTRANSFERASE, PUTATIVE (AFU_ORTHOLOGUE AFUA_6G03350)-RELATED"/>
    <property type="match status" value="1"/>
</dbReference>
<dbReference type="STRING" id="490188.SAMN04488068_0949"/>
<dbReference type="Proteomes" id="UP000199758">
    <property type="component" value="Unassembled WGS sequence"/>
</dbReference>
<dbReference type="InterPro" id="IPR016181">
    <property type="entry name" value="Acyl_CoA_acyltransferase"/>
</dbReference>
<dbReference type="CDD" id="cd04301">
    <property type="entry name" value="NAT_SF"/>
    <property type="match status" value="1"/>
</dbReference>
<reference evidence="3 4" key="1">
    <citation type="submission" date="2016-11" db="EMBL/GenBank/DDBJ databases">
        <authorList>
            <person name="Jaros S."/>
            <person name="Januszkiewicz K."/>
            <person name="Wedrychowicz H."/>
        </authorList>
    </citation>
    <scope>NUCLEOTIDE SEQUENCE [LARGE SCALE GENOMIC DNA]</scope>
    <source>
        <strain evidence="3 4">CGMCC 1.7049</strain>
    </source>
</reference>
<name>A0A1M5LK19_9GAMM</name>
<organism evidence="3 4">
    <name type="scientific">Hydrocarboniphaga daqingensis</name>
    <dbReference type="NCBI Taxonomy" id="490188"/>
    <lineage>
        <taxon>Bacteria</taxon>
        <taxon>Pseudomonadati</taxon>
        <taxon>Pseudomonadota</taxon>
        <taxon>Gammaproteobacteria</taxon>
        <taxon>Nevskiales</taxon>
        <taxon>Nevskiaceae</taxon>
        <taxon>Hydrocarboniphaga</taxon>
    </lineage>
</organism>
<dbReference type="AlphaFoldDB" id="A0A1M5LK19"/>
<dbReference type="SUPFAM" id="SSF55729">
    <property type="entry name" value="Acyl-CoA N-acyltransferases (Nat)"/>
    <property type="match status" value="1"/>
</dbReference>
<dbReference type="RefSeq" id="WP_139250115.1">
    <property type="nucleotide sequence ID" value="NZ_FQWZ01000002.1"/>
</dbReference>
<proteinExistence type="predicted"/>
<gene>
    <name evidence="3" type="ORF">SAMN04488068_0949</name>
</gene>
<keyword evidence="3" id="KW-0808">Transferase</keyword>
<protein>
    <submittedName>
        <fullName evidence="3">Acetyltransferase (GNAT) family protein</fullName>
    </submittedName>
</protein>
<keyword evidence="4" id="KW-1185">Reference proteome</keyword>
<dbReference type="Gene3D" id="3.40.630.30">
    <property type="match status" value="1"/>
</dbReference>
<feature type="domain" description="N-acetyltransferase" evidence="2">
    <location>
        <begin position="9"/>
        <end position="146"/>
    </location>
</feature>
<dbReference type="InterPro" id="IPR053144">
    <property type="entry name" value="Acetyltransferase_Butenolide"/>
</dbReference>
<dbReference type="EMBL" id="FQWZ01000002">
    <property type="protein sequence ID" value="SHG65387.1"/>
    <property type="molecule type" value="Genomic_DNA"/>
</dbReference>
<dbReference type="InterPro" id="IPR000182">
    <property type="entry name" value="GNAT_dom"/>
</dbReference>
<dbReference type="PROSITE" id="PS51186">
    <property type="entry name" value="GNAT"/>
    <property type="match status" value="1"/>
</dbReference>
<dbReference type="GO" id="GO:0016747">
    <property type="term" value="F:acyltransferase activity, transferring groups other than amino-acyl groups"/>
    <property type="evidence" value="ECO:0007669"/>
    <property type="project" value="InterPro"/>
</dbReference>
<evidence type="ECO:0000256" key="1">
    <source>
        <dbReference type="SAM" id="MobiDB-lite"/>
    </source>
</evidence>
<evidence type="ECO:0000259" key="2">
    <source>
        <dbReference type="PROSITE" id="PS51186"/>
    </source>
</evidence>
<evidence type="ECO:0000313" key="3">
    <source>
        <dbReference type="EMBL" id="SHG65387.1"/>
    </source>
</evidence>
<dbReference type="OrthoDB" id="3216107at2"/>
<dbReference type="PANTHER" id="PTHR43233:SF1">
    <property type="entry name" value="FAMILY N-ACETYLTRANSFERASE, PUTATIVE (AFU_ORTHOLOGUE AFUA_6G03350)-RELATED"/>
    <property type="match status" value="1"/>
</dbReference>
<evidence type="ECO:0000313" key="4">
    <source>
        <dbReference type="Proteomes" id="UP000199758"/>
    </source>
</evidence>
<sequence length="160" mass="17661">MTTALRISTDPTELDVTLIHAFLSTQSSWARGIPLATLQRAIAHSLCFGAYRGRQQIGFARVVSDRATFAQLLDVFVLPEHRGQGCARALLQAVIDEPDLQGLRRFALNTSDAHALYAAFGFARVQRPETAMERFDPAVYTRRSGGGKPIPPPQRRRSGQ</sequence>
<dbReference type="Pfam" id="PF13508">
    <property type="entry name" value="Acetyltransf_7"/>
    <property type="match status" value="1"/>
</dbReference>
<accession>A0A1M5LK19</accession>
<feature type="region of interest" description="Disordered" evidence="1">
    <location>
        <begin position="138"/>
        <end position="160"/>
    </location>
</feature>